<evidence type="ECO:0000256" key="2">
    <source>
        <dbReference type="SAM" id="Phobius"/>
    </source>
</evidence>
<sequence length="428" mass="44197">MSRAAQHPRITARGKRRQRGAVAVVVALALAVLIGFVGLALDLGKLYVTRSELQNSADACALAAARDLTSAINLSIAEADGITAGHLNYAFFQGAPVQLNTDSNVTFSDSLTNSFLPKGSVGSPSSIKYVKCTTSLSNIANWFMQALNAMPGMSIANASVSAMAVATVGPAQTNCAIPVFLCQKTGGHTAGEWLTALGTTTTWGPGNFGWAALDGSNSNSEITNELTGNYCSLPSVGSQIGSPGQKAASADAWNTRFGVYGHGFKAPTAGTPNNTPDFTGYTYNAATGYSQTSNINSAPDAYAHFVNDRLQNQVYQGDTATGINTGGKALSKSDYQTYGADRRVVIAPEVDCSTLTANGTHKTAVLRWDCVLMLDPMDANAGSAGAGTIVAHLEYLGSSNSTAGNPCASEGVPGDSTSVGPKVPMLIQ</sequence>
<dbReference type="Pfam" id="PF13400">
    <property type="entry name" value="Tad"/>
    <property type="match status" value="1"/>
</dbReference>
<dbReference type="InterPro" id="IPR028087">
    <property type="entry name" value="Tad_N"/>
</dbReference>
<dbReference type="EMBL" id="MTJZ01000001">
    <property type="protein sequence ID" value="OMG75351.1"/>
    <property type="molecule type" value="Genomic_DNA"/>
</dbReference>
<evidence type="ECO:0000313" key="4">
    <source>
        <dbReference type="EMBL" id="OMG75351.1"/>
    </source>
</evidence>
<feature type="domain" description="Putative Flp pilus-assembly TadG-like N-terminal" evidence="3">
    <location>
        <begin position="20"/>
        <end position="67"/>
    </location>
</feature>
<protein>
    <submittedName>
        <fullName evidence="4">Pilus assembly protein TadG</fullName>
    </submittedName>
</protein>
<feature type="transmembrane region" description="Helical" evidence="2">
    <location>
        <begin position="21"/>
        <end position="41"/>
    </location>
</feature>
<accession>A0A1R1JJX5</accession>
<evidence type="ECO:0000259" key="3">
    <source>
        <dbReference type="Pfam" id="PF13400"/>
    </source>
</evidence>
<gene>
    <name evidence="4" type="ORF">BW685_01520</name>
</gene>
<dbReference type="Proteomes" id="UP000187194">
    <property type="component" value="Unassembled WGS sequence"/>
</dbReference>
<name>A0A1R1JJX5_9BURK</name>
<organism evidence="4 5">
    <name type="scientific">Burkholderia ubonensis</name>
    <dbReference type="NCBI Taxonomy" id="101571"/>
    <lineage>
        <taxon>Bacteria</taxon>
        <taxon>Pseudomonadati</taxon>
        <taxon>Pseudomonadota</taxon>
        <taxon>Betaproteobacteria</taxon>
        <taxon>Burkholderiales</taxon>
        <taxon>Burkholderiaceae</taxon>
        <taxon>Burkholderia</taxon>
        <taxon>Burkholderia cepacia complex</taxon>
    </lineage>
</organism>
<keyword evidence="2" id="KW-1133">Transmembrane helix</keyword>
<dbReference type="RefSeq" id="WP_076474474.1">
    <property type="nucleotide sequence ID" value="NZ_MTJZ01000001.1"/>
</dbReference>
<evidence type="ECO:0000256" key="1">
    <source>
        <dbReference type="SAM" id="MobiDB-lite"/>
    </source>
</evidence>
<comment type="caution">
    <text evidence="4">The sequence shown here is derived from an EMBL/GenBank/DDBJ whole genome shotgun (WGS) entry which is preliminary data.</text>
</comment>
<evidence type="ECO:0000313" key="5">
    <source>
        <dbReference type="Proteomes" id="UP000187194"/>
    </source>
</evidence>
<keyword evidence="2" id="KW-0472">Membrane</keyword>
<dbReference type="AlphaFoldDB" id="A0A1R1JJX5"/>
<proteinExistence type="predicted"/>
<feature type="region of interest" description="Disordered" evidence="1">
    <location>
        <begin position="406"/>
        <end position="428"/>
    </location>
</feature>
<keyword evidence="2" id="KW-0812">Transmembrane</keyword>
<reference evidence="4 5" key="1">
    <citation type="submission" date="2017-01" db="EMBL/GenBank/DDBJ databases">
        <title>Phylogeographic, genomic and meropenem susceptibility analysis of Burkholderia ubonensis.</title>
        <authorList>
            <person name="Price E.P."/>
            <person name="Sarovich D.S."/>
            <person name="Webb J.R."/>
            <person name="Hall C.M."/>
            <person name="Sahl J.W."/>
            <person name="Kaestli M."/>
            <person name="Mayo M."/>
            <person name="Harrington G."/>
            <person name="Baker A.L."/>
            <person name="Sidak-Loftis L.C."/>
            <person name="Lummis M."/>
            <person name="Schupp J.M."/>
            <person name="Gillece J.D."/>
            <person name="Tuanyok A."/>
            <person name="Warner J."/>
            <person name="Busch J.D."/>
            <person name="Keim P."/>
            <person name="Currie B.J."/>
            <person name="Wagner D.M."/>
        </authorList>
    </citation>
    <scope>NUCLEOTIDE SEQUENCE [LARGE SCALE GENOMIC DNA]</scope>
    <source>
        <strain evidence="4 5">A21</strain>
    </source>
</reference>